<dbReference type="AlphaFoldDB" id="A0A1S2XD48"/>
<evidence type="ECO:0000313" key="2">
    <source>
        <dbReference type="Proteomes" id="UP000087171"/>
    </source>
</evidence>
<dbReference type="Pfam" id="PF01190">
    <property type="entry name" value="Pollen_Ole_e_1"/>
    <property type="match status" value="1"/>
</dbReference>
<evidence type="ECO:0000313" key="3">
    <source>
        <dbReference type="RefSeq" id="XP_004487486.1"/>
    </source>
</evidence>
<dbReference type="RefSeq" id="XP_004487486.1">
    <property type="nucleotide sequence ID" value="XM_004487429.3"/>
</dbReference>
<feature type="signal peptide" evidence="1">
    <location>
        <begin position="1"/>
        <end position="25"/>
    </location>
</feature>
<gene>
    <name evidence="3" type="primary">LOC101502277</name>
</gene>
<dbReference type="KEGG" id="cam:101502277"/>
<reference evidence="2" key="1">
    <citation type="journal article" date="2013" name="Nat. Biotechnol.">
        <title>Draft genome sequence of chickpea (Cicer arietinum) provides a resource for trait improvement.</title>
        <authorList>
            <person name="Varshney R.K."/>
            <person name="Song C."/>
            <person name="Saxena R.K."/>
            <person name="Azam S."/>
            <person name="Yu S."/>
            <person name="Sharpe A.G."/>
            <person name="Cannon S."/>
            <person name="Baek J."/>
            <person name="Rosen B.D."/>
            <person name="Tar'an B."/>
            <person name="Millan T."/>
            <person name="Zhang X."/>
            <person name="Ramsay L.D."/>
            <person name="Iwata A."/>
            <person name="Wang Y."/>
            <person name="Nelson W."/>
            <person name="Farmer A.D."/>
            <person name="Gaur P.M."/>
            <person name="Soderlund C."/>
            <person name="Penmetsa R.V."/>
            <person name="Xu C."/>
            <person name="Bharti A.K."/>
            <person name="He W."/>
            <person name="Winter P."/>
            <person name="Zhao S."/>
            <person name="Hane J.K."/>
            <person name="Carrasquilla-Garcia N."/>
            <person name="Condie J.A."/>
            <person name="Upadhyaya H.D."/>
            <person name="Luo M.C."/>
            <person name="Thudi M."/>
            <person name="Gowda C.L."/>
            <person name="Singh N.P."/>
            <person name="Lichtenzveig J."/>
            <person name="Gali K.K."/>
            <person name="Rubio J."/>
            <person name="Nadarajan N."/>
            <person name="Dolezel J."/>
            <person name="Bansal K.C."/>
            <person name="Xu X."/>
            <person name="Edwards D."/>
            <person name="Zhang G."/>
            <person name="Kahl G."/>
            <person name="Gil J."/>
            <person name="Singh K.B."/>
            <person name="Datta S.K."/>
            <person name="Jackson S.A."/>
            <person name="Wang J."/>
            <person name="Cook D.R."/>
        </authorList>
    </citation>
    <scope>NUCLEOTIDE SEQUENCE [LARGE SCALE GENOMIC DNA]</scope>
    <source>
        <strain evidence="2">cv. CDC Frontier</strain>
    </source>
</reference>
<name>A0A1S2XD48_CICAR</name>
<sequence>MAFVHVITSLLFAFALISRIHPSSCQIVKGKVSCTDCTQDYDFSGIKVSVKCEGVQNLAVATTQDDGSFMVDISTYHAKLPYDNCLAKILGGPNYLYASRKNQFSQIVKGKDGNSYTISTPISFLTSCPQNKECKDENQIDSSKTINFLPPEWGLAPASYYYLPFFPIIGIP</sequence>
<dbReference type="GeneID" id="101502277"/>
<dbReference type="Proteomes" id="UP000087171">
    <property type="component" value="Chromosome Ca1"/>
</dbReference>
<keyword evidence="1" id="KW-0732">Signal</keyword>
<evidence type="ECO:0000256" key="1">
    <source>
        <dbReference type="SAM" id="SignalP"/>
    </source>
</evidence>
<keyword evidence="2" id="KW-1185">Reference proteome</keyword>
<proteinExistence type="predicted"/>
<reference evidence="3" key="2">
    <citation type="submission" date="2025-08" db="UniProtKB">
        <authorList>
            <consortium name="RefSeq"/>
        </authorList>
    </citation>
    <scope>IDENTIFICATION</scope>
    <source>
        <tissue evidence="3">Etiolated seedlings</tissue>
    </source>
</reference>
<dbReference type="OrthoDB" id="1104395at2759"/>
<dbReference type="PaxDb" id="3827-XP_004487486.1"/>
<dbReference type="eggNOG" id="ENOG502RZ51">
    <property type="taxonomic scope" value="Eukaryota"/>
</dbReference>
<accession>A0A1S2XD48</accession>
<organism evidence="2 3">
    <name type="scientific">Cicer arietinum</name>
    <name type="common">Chickpea</name>
    <name type="synonym">Garbanzo</name>
    <dbReference type="NCBI Taxonomy" id="3827"/>
    <lineage>
        <taxon>Eukaryota</taxon>
        <taxon>Viridiplantae</taxon>
        <taxon>Streptophyta</taxon>
        <taxon>Embryophyta</taxon>
        <taxon>Tracheophyta</taxon>
        <taxon>Spermatophyta</taxon>
        <taxon>Magnoliopsida</taxon>
        <taxon>eudicotyledons</taxon>
        <taxon>Gunneridae</taxon>
        <taxon>Pentapetalae</taxon>
        <taxon>rosids</taxon>
        <taxon>fabids</taxon>
        <taxon>Fabales</taxon>
        <taxon>Fabaceae</taxon>
        <taxon>Papilionoideae</taxon>
        <taxon>50 kb inversion clade</taxon>
        <taxon>NPAAA clade</taxon>
        <taxon>Hologalegina</taxon>
        <taxon>IRL clade</taxon>
        <taxon>Cicereae</taxon>
        <taxon>Cicer</taxon>
    </lineage>
</organism>
<feature type="chain" id="PRO_5010342429" evidence="1">
    <location>
        <begin position="26"/>
        <end position="172"/>
    </location>
</feature>
<protein>
    <submittedName>
        <fullName evidence="3">Uncharacterized protein LOC101502277</fullName>
    </submittedName>
</protein>